<feature type="chain" id="PRO_5036504733" evidence="9">
    <location>
        <begin position="35"/>
        <end position="182"/>
    </location>
</feature>
<dbReference type="AlphaFoldDB" id="A0A8X6SMZ4"/>
<dbReference type="PRINTS" id="PR00261">
    <property type="entry name" value="LDLRECEPTOR"/>
</dbReference>
<keyword evidence="12" id="KW-1185">Reference proteome</keyword>
<evidence type="ECO:0000256" key="4">
    <source>
        <dbReference type="ARBA" id="ARBA00022737"/>
    </source>
</evidence>
<evidence type="ECO:0000256" key="6">
    <source>
        <dbReference type="ARBA" id="ARBA00023136"/>
    </source>
</evidence>
<evidence type="ECO:0000256" key="3">
    <source>
        <dbReference type="ARBA" id="ARBA00022692"/>
    </source>
</evidence>
<feature type="domain" description="Transposase Tc1-like" evidence="10">
    <location>
        <begin position="119"/>
        <end position="166"/>
    </location>
</feature>
<feature type="disulfide bond" evidence="8">
    <location>
        <begin position="79"/>
        <end position="91"/>
    </location>
</feature>
<evidence type="ECO:0000256" key="7">
    <source>
        <dbReference type="ARBA" id="ARBA00023157"/>
    </source>
</evidence>
<evidence type="ECO:0000313" key="12">
    <source>
        <dbReference type="Proteomes" id="UP000887159"/>
    </source>
</evidence>
<dbReference type="SMART" id="SM00192">
    <property type="entry name" value="LDLa"/>
    <property type="match status" value="2"/>
</dbReference>
<evidence type="ECO:0000256" key="8">
    <source>
        <dbReference type="PROSITE-ProRule" id="PRU00124"/>
    </source>
</evidence>
<evidence type="ECO:0000256" key="2">
    <source>
        <dbReference type="ARBA" id="ARBA00004308"/>
    </source>
</evidence>
<dbReference type="CDD" id="cd00112">
    <property type="entry name" value="LDLa"/>
    <property type="match status" value="2"/>
</dbReference>
<dbReference type="GO" id="GO:0005886">
    <property type="term" value="C:plasma membrane"/>
    <property type="evidence" value="ECO:0007669"/>
    <property type="project" value="TreeGrafter"/>
</dbReference>
<gene>
    <name evidence="11" type="primary">NCL1_30227</name>
    <name evidence="11" type="ORF">TNCV_4493591</name>
</gene>
<dbReference type="PANTHER" id="PTHR24270:SF62">
    <property type="entry name" value="LOW-DENSITY LIPOPROTEIN RECEPTOR-RELATED PROTEIN 2"/>
    <property type="match status" value="1"/>
</dbReference>
<evidence type="ECO:0000259" key="10">
    <source>
        <dbReference type="Pfam" id="PF01498"/>
    </source>
</evidence>
<dbReference type="Gene3D" id="4.10.400.10">
    <property type="entry name" value="Low-density Lipoprotein Receptor"/>
    <property type="match status" value="2"/>
</dbReference>
<evidence type="ECO:0000313" key="11">
    <source>
        <dbReference type="EMBL" id="GFY15106.1"/>
    </source>
</evidence>
<dbReference type="SUPFAM" id="SSF57424">
    <property type="entry name" value="LDL receptor-like module"/>
    <property type="match status" value="2"/>
</dbReference>
<dbReference type="InterPro" id="IPR002492">
    <property type="entry name" value="Transposase_Tc1-like"/>
</dbReference>
<evidence type="ECO:0000256" key="5">
    <source>
        <dbReference type="ARBA" id="ARBA00022989"/>
    </source>
</evidence>
<dbReference type="PROSITE" id="PS50068">
    <property type="entry name" value="LDLRA_2"/>
    <property type="match status" value="2"/>
</dbReference>
<dbReference type="EMBL" id="BMAU01021333">
    <property type="protein sequence ID" value="GFY15106.1"/>
    <property type="molecule type" value="Genomic_DNA"/>
</dbReference>
<dbReference type="Proteomes" id="UP000887159">
    <property type="component" value="Unassembled WGS sequence"/>
</dbReference>
<evidence type="ECO:0000256" key="1">
    <source>
        <dbReference type="ARBA" id="ARBA00004167"/>
    </source>
</evidence>
<feature type="disulfide bond" evidence="8">
    <location>
        <begin position="86"/>
        <end position="104"/>
    </location>
</feature>
<dbReference type="InterPro" id="IPR002172">
    <property type="entry name" value="LDrepeatLR_classA_rpt"/>
</dbReference>
<comment type="caution">
    <text evidence="8">Lacks conserved residue(s) required for the propagation of feature annotation.</text>
</comment>
<keyword evidence="3" id="KW-0812">Transmembrane</keyword>
<keyword evidence="6" id="KW-0472">Membrane</keyword>
<sequence length="182" mass="20425">MRKWNSFTVSSAIMSGKKVASVLLLWITLHSARAAFMQGPCPNRHVWCVDRSRCILHGWVCDGEKDCRDGSDEIGCGSCSNGQFRCDIISCIESSSICNGEKDCKDGSDENFCLTRSTIRADVGVSIVPQTISRHLAEANLQSKRPFRALPLTPEHRQLRLQWCQARSMWNVTDFQKDVISD</sequence>
<dbReference type="GO" id="GO:0015074">
    <property type="term" value="P:DNA integration"/>
    <property type="evidence" value="ECO:0007669"/>
    <property type="project" value="InterPro"/>
</dbReference>
<comment type="caution">
    <text evidence="11">The sequence shown here is derived from an EMBL/GenBank/DDBJ whole genome shotgun (WGS) entry which is preliminary data.</text>
</comment>
<dbReference type="GO" id="GO:0006313">
    <property type="term" value="P:DNA transposition"/>
    <property type="evidence" value="ECO:0007669"/>
    <property type="project" value="InterPro"/>
</dbReference>
<keyword evidence="5" id="KW-1133">Transmembrane helix</keyword>
<dbReference type="InterPro" id="IPR036055">
    <property type="entry name" value="LDL_receptor-like_sf"/>
</dbReference>
<keyword evidence="9" id="KW-0732">Signal</keyword>
<dbReference type="GO" id="GO:0012505">
    <property type="term" value="C:endomembrane system"/>
    <property type="evidence" value="ECO:0007669"/>
    <property type="project" value="UniProtKB-SubCell"/>
</dbReference>
<accession>A0A8X6SMZ4</accession>
<comment type="subcellular location">
    <subcellularLocation>
        <location evidence="2">Endomembrane system</location>
    </subcellularLocation>
    <subcellularLocation>
        <location evidence="1">Membrane</location>
        <topology evidence="1">Single-pass membrane protein</topology>
    </subcellularLocation>
</comment>
<dbReference type="InterPro" id="IPR050685">
    <property type="entry name" value="LDLR"/>
</dbReference>
<organism evidence="11 12">
    <name type="scientific">Trichonephila clavipes</name>
    <name type="common">Golden silk orbweaver</name>
    <name type="synonym">Nephila clavipes</name>
    <dbReference type="NCBI Taxonomy" id="2585209"/>
    <lineage>
        <taxon>Eukaryota</taxon>
        <taxon>Metazoa</taxon>
        <taxon>Ecdysozoa</taxon>
        <taxon>Arthropoda</taxon>
        <taxon>Chelicerata</taxon>
        <taxon>Arachnida</taxon>
        <taxon>Araneae</taxon>
        <taxon>Araneomorphae</taxon>
        <taxon>Entelegynae</taxon>
        <taxon>Araneoidea</taxon>
        <taxon>Nephilidae</taxon>
        <taxon>Trichonephila</taxon>
    </lineage>
</organism>
<dbReference type="GO" id="GO:0003677">
    <property type="term" value="F:DNA binding"/>
    <property type="evidence" value="ECO:0007669"/>
    <property type="project" value="InterPro"/>
</dbReference>
<name>A0A8X6SMZ4_TRICX</name>
<feature type="signal peptide" evidence="9">
    <location>
        <begin position="1"/>
        <end position="34"/>
    </location>
</feature>
<keyword evidence="7 8" id="KW-1015">Disulfide bond</keyword>
<feature type="disulfide bond" evidence="8">
    <location>
        <begin position="98"/>
        <end position="113"/>
    </location>
</feature>
<dbReference type="PROSITE" id="PS01209">
    <property type="entry name" value="LDLRA_1"/>
    <property type="match status" value="1"/>
</dbReference>
<protein>
    <submittedName>
        <fullName evidence="11">Transposable element Tcb2 transposase</fullName>
    </submittedName>
</protein>
<reference evidence="11" key="1">
    <citation type="submission" date="2020-08" db="EMBL/GenBank/DDBJ databases">
        <title>Multicomponent nature underlies the extraordinary mechanical properties of spider dragline silk.</title>
        <authorList>
            <person name="Kono N."/>
            <person name="Nakamura H."/>
            <person name="Mori M."/>
            <person name="Yoshida Y."/>
            <person name="Ohtoshi R."/>
            <person name="Malay A.D."/>
            <person name="Moran D.A.P."/>
            <person name="Tomita M."/>
            <person name="Numata K."/>
            <person name="Arakawa K."/>
        </authorList>
    </citation>
    <scope>NUCLEOTIDE SEQUENCE</scope>
</reference>
<dbReference type="GO" id="GO:0016192">
    <property type="term" value="P:vesicle-mediated transport"/>
    <property type="evidence" value="ECO:0007669"/>
    <property type="project" value="UniProtKB-ARBA"/>
</dbReference>
<proteinExistence type="predicted"/>
<dbReference type="Pfam" id="PF01498">
    <property type="entry name" value="HTH_Tnp_Tc3_2"/>
    <property type="match status" value="1"/>
</dbReference>
<dbReference type="Pfam" id="PF00057">
    <property type="entry name" value="Ldl_recept_a"/>
    <property type="match status" value="2"/>
</dbReference>
<feature type="disulfide bond" evidence="8">
    <location>
        <begin position="61"/>
        <end position="76"/>
    </location>
</feature>
<dbReference type="PANTHER" id="PTHR24270">
    <property type="entry name" value="LOW-DENSITY LIPOPROTEIN RECEPTOR-RELATED"/>
    <property type="match status" value="1"/>
</dbReference>
<keyword evidence="4" id="KW-0677">Repeat</keyword>
<evidence type="ECO:0000256" key="9">
    <source>
        <dbReference type="SAM" id="SignalP"/>
    </source>
</evidence>
<dbReference type="InterPro" id="IPR023415">
    <property type="entry name" value="LDLR_class-A_CS"/>
</dbReference>